<keyword evidence="3" id="KW-0677">Repeat</keyword>
<comment type="subcellular location">
    <subcellularLocation>
        <location evidence="1">Nucleus</location>
    </subcellularLocation>
</comment>
<evidence type="ECO:0000256" key="2">
    <source>
        <dbReference type="ARBA" id="ARBA00022723"/>
    </source>
</evidence>
<evidence type="ECO:0000313" key="12">
    <source>
        <dbReference type="EMBL" id="RZB93766.1"/>
    </source>
</evidence>
<feature type="region of interest" description="Disordered" evidence="10">
    <location>
        <begin position="218"/>
        <end position="262"/>
    </location>
</feature>
<comment type="caution">
    <text evidence="12">The sequence shown here is derived from an EMBL/GenBank/DDBJ whole genome shotgun (WGS) entry which is preliminary data.</text>
</comment>
<keyword evidence="7" id="KW-0804">Transcription</keyword>
<dbReference type="Gramene" id="XM_028324375.1">
    <property type="protein sequence ID" value="XP_028180176.1"/>
    <property type="gene ID" value="LOC114367232"/>
</dbReference>
<evidence type="ECO:0000259" key="11">
    <source>
        <dbReference type="PROSITE" id="PS50811"/>
    </source>
</evidence>
<dbReference type="InterPro" id="IPR003657">
    <property type="entry name" value="WRKY_dom"/>
</dbReference>
<reference evidence="12 13" key="1">
    <citation type="submission" date="2018-09" db="EMBL/GenBank/DDBJ databases">
        <title>A high-quality reference genome of wild soybean provides a powerful tool to mine soybean genomes.</title>
        <authorList>
            <person name="Xie M."/>
            <person name="Chung C.Y.L."/>
            <person name="Li M.-W."/>
            <person name="Wong F.-L."/>
            <person name="Chan T.-F."/>
            <person name="Lam H.-M."/>
        </authorList>
    </citation>
    <scope>NUCLEOTIDE SEQUENCE [LARGE SCALE GENOMIC DNA]</scope>
    <source>
        <strain evidence="13">cv. W05</strain>
        <tissue evidence="12">Hypocotyl of etiolated seedlings</tissue>
    </source>
</reference>
<protein>
    <submittedName>
        <fullName evidence="12">Putative WRKY transcription factor 2</fullName>
    </submittedName>
</protein>
<dbReference type="SMART" id="SM00774">
    <property type="entry name" value="WRKY"/>
    <property type="match status" value="2"/>
</dbReference>
<dbReference type="SUPFAM" id="SSF118290">
    <property type="entry name" value="WRKY DNA-binding domain"/>
    <property type="match status" value="2"/>
</dbReference>
<evidence type="ECO:0000256" key="9">
    <source>
        <dbReference type="ARBA" id="ARBA00061157"/>
    </source>
</evidence>
<feature type="region of interest" description="Disordered" evidence="10">
    <location>
        <begin position="404"/>
        <end position="458"/>
    </location>
</feature>
<dbReference type="InterPro" id="IPR036576">
    <property type="entry name" value="WRKY_dom_sf"/>
</dbReference>
<dbReference type="GO" id="GO:0043565">
    <property type="term" value="F:sequence-specific DNA binding"/>
    <property type="evidence" value="ECO:0007669"/>
    <property type="project" value="InterPro"/>
</dbReference>
<feature type="domain" description="WRKY" evidence="11">
    <location>
        <begin position="258"/>
        <end position="322"/>
    </location>
</feature>
<dbReference type="GO" id="GO:0046872">
    <property type="term" value="F:metal ion binding"/>
    <property type="evidence" value="ECO:0007669"/>
    <property type="project" value="UniProtKB-KW"/>
</dbReference>
<feature type="domain" description="WRKY" evidence="11">
    <location>
        <begin position="473"/>
        <end position="538"/>
    </location>
</feature>
<keyword evidence="2" id="KW-0479">Metal-binding</keyword>
<dbReference type="PANTHER" id="PTHR31221">
    <property type="entry name" value="WRKY TRANSCRIPTION FACTOR PROTEIN 1-RELATED"/>
    <property type="match status" value="1"/>
</dbReference>
<dbReference type="GO" id="GO:0005634">
    <property type="term" value="C:nucleus"/>
    <property type="evidence" value="ECO:0007669"/>
    <property type="project" value="UniProtKB-SubCell"/>
</dbReference>
<dbReference type="PANTHER" id="PTHR31221:SF126">
    <property type="entry name" value="WRKY DOMAIN-CONTAINING PROTEIN"/>
    <property type="match status" value="1"/>
</dbReference>
<name>A0A445J5T3_GLYSO</name>
<feature type="compositionally biased region" description="Polar residues" evidence="10">
    <location>
        <begin position="377"/>
        <end position="390"/>
    </location>
</feature>
<evidence type="ECO:0000256" key="1">
    <source>
        <dbReference type="ARBA" id="ARBA00004123"/>
    </source>
</evidence>
<keyword evidence="8" id="KW-0539">Nucleus</keyword>
<sequence length="734" mass="81010">MEQDNLNNNNNCDEETFVCDSRETKRSIAERRGFNSNAARINTALFRTATSTINPSPSLAARSPRLTIPPGISPTDLLDSPIMLPNSQAISPTTGSFFMLPPLSHEGSMLTTEQGNVDVSTASDVDASFKFKPRGHFDPNHLPPYSASLNQVSSNFHSVKGGNRESHLLAQVQPPLDFSFRADFSKGHSVKNSEVNAYNDMKMVNDVILNANNVEMPMSGSEEVSDESALPKNTINGEDFGGQPASEGEQKEASHTTGAVRTSEDGYNWRKYGQKQVKGSEYPRSYYKCTQPKCQVKKKVERSHDGQITEIIYKGAHNHAQPHPGHRASSLSTDEVSDMAGDSTLAKIEGGYVWRNIQTGLRETKQSFDWKADGQERTPTTSAVTELSDPISTNKAKSLCMLESEDTPELSSTLASHDGDEDGTTQALVSAEDEAENDELDSKRRKKESYAVEPNLPPTRAVREPRVVVQIESDVDILDDGYRWRKYGQKVVKGNPNPRSYYKCTSAGCMVRKHVERASQNLKYVLTTYEGKHNHEVPTARTNNQVNSSDGGLPPNGANGQVALTLPKPETHQTLFGHHFDRKPEFSNEFLRASLVGSFSNDMKFGPSTLCQMKYPSLNNTMPYGSYGLNHEHCTAPQAGSIASMFPDFPMPLPLNLPSSGLNFNCVKPMNRIQSFLSGQQVKDIDAGFLRPKQEQKDDTMYGSCMPPLDHSNASLTSSPSPSIYQRMMQNFPS</sequence>
<dbReference type="GO" id="GO:0003700">
    <property type="term" value="F:DNA-binding transcription factor activity"/>
    <property type="evidence" value="ECO:0007669"/>
    <property type="project" value="InterPro"/>
</dbReference>
<dbReference type="EMBL" id="QZWG01000009">
    <property type="protein sequence ID" value="RZB93766.1"/>
    <property type="molecule type" value="Genomic_DNA"/>
</dbReference>
<comment type="similarity">
    <text evidence="9">Belongs to the WRKY group I family.</text>
</comment>
<keyword evidence="6" id="KW-0238">DNA-binding</keyword>
<evidence type="ECO:0000256" key="6">
    <source>
        <dbReference type="ARBA" id="ARBA00023125"/>
    </source>
</evidence>
<dbReference type="Gene3D" id="2.20.25.80">
    <property type="entry name" value="WRKY domain"/>
    <property type="match status" value="2"/>
</dbReference>
<organism evidence="12 13">
    <name type="scientific">Glycine soja</name>
    <name type="common">Wild soybean</name>
    <dbReference type="NCBI Taxonomy" id="3848"/>
    <lineage>
        <taxon>Eukaryota</taxon>
        <taxon>Viridiplantae</taxon>
        <taxon>Streptophyta</taxon>
        <taxon>Embryophyta</taxon>
        <taxon>Tracheophyta</taxon>
        <taxon>Spermatophyta</taxon>
        <taxon>Magnoliopsida</taxon>
        <taxon>eudicotyledons</taxon>
        <taxon>Gunneridae</taxon>
        <taxon>Pentapetalae</taxon>
        <taxon>rosids</taxon>
        <taxon>fabids</taxon>
        <taxon>Fabales</taxon>
        <taxon>Fabaceae</taxon>
        <taxon>Papilionoideae</taxon>
        <taxon>50 kb inversion clade</taxon>
        <taxon>NPAAA clade</taxon>
        <taxon>indigoferoid/millettioid clade</taxon>
        <taxon>Phaseoleae</taxon>
        <taxon>Glycine</taxon>
        <taxon>Glycine subgen. Soja</taxon>
    </lineage>
</organism>
<evidence type="ECO:0000256" key="5">
    <source>
        <dbReference type="ARBA" id="ARBA00023015"/>
    </source>
</evidence>
<dbReference type="InterPro" id="IPR044810">
    <property type="entry name" value="WRKY_plant"/>
</dbReference>
<gene>
    <name evidence="12" type="ORF">D0Y65_025212</name>
</gene>
<keyword evidence="4" id="KW-0862">Zinc</keyword>
<dbReference type="Proteomes" id="UP000289340">
    <property type="component" value="Chromosome 9"/>
</dbReference>
<evidence type="ECO:0000256" key="3">
    <source>
        <dbReference type="ARBA" id="ARBA00022737"/>
    </source>
</evidence>
<dbReference type="PROSITE" id="PS50811">
    <property type="entry name" value="WRKY"/>
    <property type="match status" value="2"/>
</dbReference>
<evidence type="ECO:0000313" key="13">
    <source>
        <dbReference type="Proteomes" id="UP000289340"/>
    </source>
</evidence>
<keyword evidence="13" id="KW-1185">Reference proteome</keyword>
<feature type="region of interest" description="Disordered" evidence="10">
    <location>
        <begin position="368"/>
        <end position="390"/>
    </location>
</feature>
<evidence type="ECO:0000256" key="10">
    <source>
        <dbReference type="SAM" id="MobiDB-lite"/>
    </source>
</evidence>
<accession>A0A445J5T3</accession>
<proteinExistence type="inferred from homology"/>
<dbReference type="FunFam" id="2.20.25.80:FF:000006">
    <property type="entry name" value="WRKY transcription factor"/>
    <property type="match status" value="1"/>
</dbReference>
<evidence type="ECO:0000256" key="8">
    <source>
        <dbReference type="ARBA" id="ARBA00023242"/>
    </source>
</evidence>
<evidence type="ECO:0000256" key="7">
    <source>
        <dbReference type="ARBA" id="ARBA00023163"/>
    </source>
</evidence>
<evidence type="ECO:0000256" key="4">
    <source>
        <dbReference type="ARBA" id="ARBA00022833"/>
    </source>
</evidence>
<dbReference type="Pfam" id="PF03106">
    <property type="entry name" value="WRKY"/>
    <property type="match status" value="2"/>
</dbReference>
<dbReference type="AlphaFoldDB" id="A0A445J5T3"/>
<dbReference type="FunFam" id="2.20.25.80:FF:000003">
    <property type="entry name" value="WRKY transcription factor 57"/>
    <property type="match status" value="1"/>
</dbReference>
<keyword evidence="5" id="KW-0805">Transcription regulation</keyword>